<reference evidence="7" key="1">
    <citation type="submission" date="2025-08" db="UniProtKB">
        <authorList>
            <consortium name="Ensembl"/>
        </authorList>
    </citation>
    <scope>IDENTIFICATION</scope>
</reference>
<evidence type="ECO:0000256" key="4">
    <source>
        <dbReference type="ARBA" id="ARBA00022989"/>
    </source>
</evidence>
<dbReference type="GeneTree" id="ENSGT00390000010899"/>
<comment type="subcellular location">
    <subcellularLocation>
        <location evidence="1">Membrane</location>
        <topology evidence="1">Multi-pass membrane protein</topology>
    </subcellularLocation>
</comment>
<dbReference type="InterPro" id="IPR010540">
    <property type="entry name" value="CmpB_TMEM229"/>
</dbReference>
<evidence type="ECO:0000256" key="1">
    <source>
        <dbReference type="ARBA" id="ARBA00004141"/>
    </source>
</evidence>
<dbReference type="KEGG" id="ptex:113451471"/>
<dbReference type="GO" id="GO:0016020">
    <property type="term" value="C:membrane"/>
    <property type="evidence" value="ECO:0007669"/>
    <property type="project" value="UniProtKB-SubCell"/>
</dbReference>
<proteinExistence type="inferred from homology"/>
<evidence type="ECO:0000256" key="2">
    <source>
        <dbReference type="ARBA" id="ARBA00006371"/>
    </source>
</evidence>
<evidence type="ECO:0000256" key="6">
    <source>
        <dbReference type="SAM" id="Phobius"/>
    </source>
</evidence>
<dbReference type="RefSeq" id="XP_026578641.1">
    <property type="nucleotide sequence ID" value="XM_026722856.1"/>
</dbReference>
<dbReference type="OMA" id="WDHGHLR"/>
<feature type="transmembrane region" description="Helical" evidence="6">
    <location>
        <begin position="39"/>
        <end position="63"/>
    </location>
</feature>
<dbReference type="PANTHER" id="PTHR31746:SF3">
    <property type="entry name" value="TRANSMEMBRANE PROTEIN 229B"/>
    <property type="match status" value="1"/>
</dbReference>
<evidence type="ECO:0000313" key="7">
    <source>
        <dbReference type="Ensembl" id="ENSPTXP00000014460.1"/>
    </source>
</evidence>
<name>A0A670YRL6_PSETE</name>
<evidence type="ECO:0000313" key="8">
    <source>
        <dbReference type="Proteomes" id="UP000472273"/>
    </source>
</evidence>
<comment type="similarity">
    <text evidence="2">Belongs to the TMEM229 family.</text>
</comment>
<dbReference type="Proteomes" id="UP000472273">
    <property type="component" value="Unplaced"/>
</dbReference>
<keyword evidence="8" id="KW-1185">Reference proteome</keyword>
<accession>A0A670YRL6</accession>
<protein>
    <submittedName>
        <fullName evidence="7">Transmembrane protein 229B-like</fullName>
    </submittedName>
</protein>
<sequence>MEGSGEPLGPLCRAYIYAIHGYFCEILFVVLVLDQDWAFRGALSACSLLAYGTCGMAMEGIYLQLRGDCCLLTRCSLYTGCIYLWQLGIGYLLRCLGACPWDHGHLRYHFLGLVALEHGLLWFVGALLLERLVIAPTLRLRLGAPWKPKQRPLPKFQLTHD</sequence>
<feature type="transmembrane region" description="Helical" evidence="6">
    <location>
        <begin position="12"/>
        <end position="33"/>
    </location>
</feature>
<keyword evidence="5 6" id="KW-0472">Membrane</keyword>
<dbReference type="PANTHER" id="PTHR31746">
    <property type="entry name" value="TRANSMEMBRANE PROTEIN 229 FAMILY MEMBER"/>
    <property type="match status" value="1"/>
</dbReference>
<dbReference type="Pfam" id="PF06541">
    <property type="entry name" value="ABC_trans_CmpB"/>
    <property type="match status" value="1"/>
</dbReference>
<evidence type="ECO:0000256" key="3">
    <source>
        <dbReference type="ARBA" id="ARBA00022692"/>
    </source>
</evidence>
<keyword evidence="3 6" id="KW-0812">Transmembrane</keyword>
<dbReference type="AlphaFoldDB" id="A0A670YRL6"/>
<dbReference type="Ensembl" id="ENSPTXT00000014916.1">
    <property type="protein sequence ID" value="ENSPTXP00000014460.1"/>
    <property type="gene ID" value="ENSPTXG00000010029.1"/>
</dbReference>
<gene>
    <name evidence="7" type="primary">LOC113451471</name>
</gene>
<keyword evidence="4 6" id="KW-1133">Transmembrane helix</keyword>
<reference evidence="7" key="2">
    <citation type="submission" date="2025-09" db="UniProtKB">
        <authorList>
            <consortium name="Ensembl"/>
        </authorList>
    </citation>
    <scope>IDENTIFICATION</scope>
</reference>
<organism evidence="7 8">
    <name type="scientific">Pseudonaja textilis</name>
    <name type="common">Eastern brown snake</name>
    <dbReference type="NCBI Taxonomy" id="8673"/>
    <lineage>
        <taxon>Eukaryota</taxon>
        <taxon>Metazoa</taxon>
        <taxon>Chordata</taxon>
        <taxon>Craniata</taxon>
        <taxon>Vertebrata</taxon>
        <taxon>Euteleostomi</taxon>
        <taxon>Lepidosauria</taxon>
        <taxon>Squamata</taxon>
        <taxon>Bifurcata</taxon>
        <taxon>Unidentata</taxon>
        <taxon>Episquamata</taxon>
        <taxon>Toxicofera</taxon>
        <taxon>Serpentes</taxon>
        <taxon>Colubroidea</taxon>
        <taxon>Elapidae</taxon>
        <taxon>Hydrophiinae</taxon>
        <taxon>Pseudonaja</taxon>
    </lineage>
</organism>
<feature type="transmembrane region" description="Helical" evidence="6">
    <location>
        <begin position="108"/>
        <end position="129"/>
    </location>
</feature>
<feature type="transmembrane region" description="Helical" evidence="6">
    <location>
        <begin position="75"/>
        <end position="93"/>
    </location>
</feature>
<evidence type="ECO:0000256" key="5">
    <source>
        <dbReference type="ARBA" id="ARBA00023136"/>
    </source>
</evidence>
<dbReference type="GeneID" id="113451471"/>
<dbReference type="OrthoDB" id="5946847at2759"/>